<dbReference type="InterPro" id="IPR009057">
    <property type="entry name" value="Homeodomain-like_sf"/>
</dbReference>
<dbReference type="InterPro" id="IPR036271">
    <property type="entry name" value="Tet_transcr_reg_TetR-rel_C_sf"/>
</dbReference>
<dbReference type="InterPro" id="IPR004111">
    <property type="entry name" value="Repressor_TetR_C"/>
</dbReference>
<dbReference type="GO" id="GO:0045892">
    <property type="term" value="P:negative regulation of DNA-templated transcription"/>
    <property type="evidence" value="ECO:0007669"/>
    <property type="project" value="InterPro"/>
</dbReference>
<feature type="domain" description="HTH tetR-type" evidence="7">
    <location>
        <begin position="39"/>
        <end position="99"/>
    </location>
</feature>
<evidence type="ECO:0000256" key="4">
    <source>
        <dbReference type="ARBA" id="ARBA00023163"/>
    </source>
</evidence>
<evidence type="ECO:0000259" key="7">
    <source>
        <dbReference type="PROSITE" id="PS50977"/>
    </source>
</evidence>
<accession>A0A3B0A0N7</accession>
<dbReference type="PROSITE" id="PS50977">
    <property type="entry name" value="HTH_TETR_2"/>
    <property type="match status" value="1"/>
</dbReference>
<name>A0A3B0A0N7_9ACTN</name>
<feature type="DNA-binding region" description="H-T-H motif" evidence="5">
    <location>
        <begin position="62"/>
        <end position="81"/>
    </location>
</feature>
<keyword evidence="9" id="KW-1185">Reference proteome</keyword>
<dbReference type="GO" id="GO:0000976">
    <property type="term" value="F:transcription cis-regulatory region binding"/>
    <property type="evidence" value="ECO:0007669"/>
    <property type="project" value="TreeGrafter"/>
</dbReference>
<protein>
    <submittedName>
        <fullName evidence="8">TetR family transcriptional regulator</fullName>
    </submittedName>
</protein>
<dbReference type="EMBL" id="RBAN01000004">
    <property type="protein sequence ID" value="RKN53126.1"/>
    <property type="molecule type" value="Genomic_DNA"/>
</dbReference>
<dbReference type="GO" id="GO:0003700">
    <property type="term" value="F:DNA-binding transcription factor activity"/>
    <property type="evidence" value="ECO:0007669"/>
    <property type="project" value="TreeGrafter"/>
</dbReference>
<dbReference type="Pfam" id="PF02909">
    <property type="entry name" value="TetR_C_1"/>
    <property type="match status" value="1"/>
</dbReference>
<dbReference type="PRINTS" id="PR00400">
    <property type="entry name" value="TETREPRESSOR"/>
</dbReference>
<dbReference type="RefSeq" id="WP_120782069.1">
    <property type="nucleotide sequence ID" value="NZ_JBHLUP010000002.1"/>
</dbReference>
<feature type="compositionally biased region" description="Low complexity" evidence="6">
    <location>
        <begin position="1"/>
        <end position="22"/>
    </location>
</feature>
<dbReference type="Proteomes" id="UP000279968">
    <property type="component" value="Unassembled WGS sequence"/>
</dbReference>
<keyword evidence="4" id="KW-0804">Transcription</keyword>
<gene>
    <name evidence="8" type="ORF">D7193_25440</name>
</gene>
<reference evidence="8 9" key="1">
    <citation type="journal article" date="2015" name="Int. J. Syst. Evol. Microbiol.">
        <title>Micromonospora costi sp. nov., isolated from a leaf of Costus speciosus.</title>
        <authorList>
            <person name="Thawai C."/>
        </authorList>
    </citation>
    <scope>NUCLEOTIDE SEQUENCE [LARGE SCALE GENOMIC DNA]</scope>
    <source>
        <strain evidence="8 9">CS1-12</strain>
    </source>
</reference>
<evidence type="ECO:0000313" key="8">
    <source>
        <dbReference type="EMBL" id="RKN53126.1"/>
    </source>
</evidence>
<organism evidence="8 9">
    <name type="scientific">Micromonospora costi</name>
    <dbReference type="NCBI Taxonomy" id="1530042"/>
    <lineage>
        <taxon>Bacteria</taxon>
        <taxon>Bacillati</taxon>
        <taxon>Actinomycetota</taxon>
        <taxon>Actinomycetes</taxon>
        <taxon>Micromonosporales</taxon>
        <taxon>Micromonosporaceae</taxon>
        <taxon>Micromonospora</taxon>
    </lineage>
</organism>
<comment type="caution">
    <text evidence="8">The sequence shown here is derived from an EMBL/GenBank/DDBJ whole genome shotgun (WGS) entry which is preliminary data.</text>
</comment>
<proteinExistence type="predicted"/>
<dbReference type="Gene3D" id="1.10.357.10">
    <property type="entry name" value="Tetracycline Repressor, domain 2"/>
    <property type="match status" value="1"/>
</dbReference>
<evidence type="ECO:0000256" key="1">
    <source>
        <dbReference type="ARBA" id="ARBA00022491"/>
    </source>
</evidence>
<dbReference type="GO" id="GO:0046677">
    <property type="term" value="P:response to antibiotic"/>
    <property type="evidence" value="ECO:0007669"/>
    <property type="project" value="InterPro"/>
</dbReference>
<dbReference type="Pfam" id="PF00440">
    <property type="entry name" value="TetR_N"/>
    <property type="match status" value="1"/>
</dbReference>
<sequence>MTTAEPDAPTTPTAEPRPSRTPLPVWLRAEPPRVRRKPPLSLESIVDAAVAVLDAHGIEGLTMRSLAQRLDVTATALYWHVRTKDDVLDLAVDRIFGDVPVPDVSDDWREDIRVLVRGWRGAMLGHPWAPRLIGRPMLGPNVLARTEFLQSALVRGGCRGFPLAVATRTLANYVIGASLTEATWRQTTDPDARAAARDHVAASADAYPTLHASGHLDDTRWDDDLLFEEGLNGILRTAAPPGAPD</sequence>
<dbReference type="InterPro" id="IPR001647">
    <property type="entry name" value="HTH_TetR"/>
</dbReference>
<dbReference type="PROSITE" id="PS01081">
    <property type="entry name" value="HTH_TETR_1"/>
    <property type="match status" value="1"/>
</dbReference>
<feature type="region of interest" description="Disordered" evidence="6">
    <location>
        <begin position="1"/>
        <end position="24"/>
    </location>
</feature>
<evidence type="ECO:0000256" key="5">
    <source>
        <dbReference type="PROSITE-ProRule" id="PRU00335"/>
    </source>
</evidence>
<evidence type="ECO:0000256" key="3">
    <source>
        <dbReference type="ARBA" id="ARBA00023125"/>
    </source>
</evidence>
<keyword evidence="2" id="KW-0805">Transcription regulation</keyword>
<dbReference type="SUPFAM" id="SSF48498">
    <property type="entry name" value="Tetracyclin repressor-like, C-terminal domain"/>
    <property type="match status" value="1"/>
</dbReference>
<keyword evidence="1" id="KW-0678">Repressor</keyword>
<evidence type="ECO:0000313" key="9">
    <source>
        <dbReference type="Proteomes" id="UP000279968"/>
    </source>
</evidence>
<evidence type="ECO:0000256" key="6">
    <source>
        <dbReference type="SAM" id="MobiDB-lite"/>
    </source>
</evidence>
<dbReference type="InterPro" id="IPR050109">
    <property type="entry name" value="HTH-type_TetR-like_transc_reg"/>
</dbReference>
<evidence type="ECO:0000256" key="2">
    <source>
        <dbReference type="ARBA" id="ARBA00023015"/>
    </source>
</evidence>
<dbReference type="PRINTS" id="PR00455">
    <property type="entry name" value="HTHTETR"/>
</dbReference>
<dbReference type="PANTHER" id="PTHR30055:SF151">
    <property type="entry name" value="TRANSCRIPTIONAL REGULATORY PROTEIN"/>
    <property type="match status" value="1"/>
</dbReference>
<dbReference type="AlphaFoldDB" id="A0A3B0A0N7"/>
<keyword evidence="3 5" id="KW-0238">DNA-binding</keyword>
<dbReference type="SUPFAM" id="SSF46689">
    <property type="entry name" value="Homeodomain-like"/>
    <property type="match status" value="1"/>
</dbReference>
<dbReference type="InterPro" id="IPR003012">
    <property type="entry name" value="Tet_transcr_reg_TetR"/>
</dbReference>
<dbReference type="PANTHER" id="PTHR30055">
    <property type="entry name" value="HTH-TYPE TRANSCRIPTIONAL REGULATOR RUTR"/>
    <property type="match status" value="1"/>
</dbReference>
<dbReference type="InterPro" id="IPR023772">
    <property type="entry name" value="DNA-bd_HTH_TetR-type_CS"/>
</dbReference>
<dbReference type="OrthoDB" id="3214072at2"/>